<feature type="region of interest" description="Disordered" evidence="9">
    <location>
        <begin position="415"/>
        <end position="443"/>
    </location>
</feature>
<feature type="compositionally biased region" description="Polar residues" evidence="9">
    <location>
        <begin position="45"/>
        <end position="54"/>
    </location>
</feature>
<dbReference type="InterPro" id="IPR014755">
    <property type="entry name" value="Cu-Rt/internalin_Ig-like"/>
</dbReference>
<feature type="compositionally biased region" description="Polar residues" evidence="9">
    <location>
        <begin position="1639"/>
        <end position="1657"/>
    </location>
</feature>
<evidence type="ECO:0000256" key="5">
    <source>
        <dbReference type="ARBA" id="ARBA00022837"/>
    </source>
</evidence>
<dbReference type="OrthoDB" id="242889at2157"/>
<evidence type="ECO:0000256" key="9">
    <source>
        <dbReference type="SAM" id="MobiDB-lite"/>
    </source>
</evidence>
<feature type="compositionally biased region" description="Polar residues" evidence="9">
    <location>
        <begin position="1293"/>
        <end position="1318"/>
    </location>
</feature>
<evidence type="ECO:0000256" key="3">
    <source>
        <dbReference type="ARBA" id="ARBA00022729"/>
    </source>
</evidence>
<feature type="compositionally biased region" description="Polar residues" evidence="9">
    <location>
        <begin position="427"/>
        <end position="441"/>
    </location>
</feature>
<dbReference type="RefSeq" id="WP_185977284.1">
    <property type="nucleotide sequence ID" value="NZ_QMDX01000007.1"/>
</dbReference>
<feature type="compositionally biased region" description="Polar residues" evidence="9">
    <location>
        <begin position="1603"/>
        <end position="1617"/>
    </location>
</feature>
<protein>
    <recommendedName>
        <fullName evidence="15">PGF-pre-PGF domain-containing protein</fullName>
    </recommendedName>
</protein>
<dbReference type="InterPro" id="IPR000601">
    <property type="entry name" value="PKD_dom"/>
</dbReference>
<reference evidence="13 14" key="1">
    <citation type="submission" date="2018-06" db="EMBL/GenBank/DDBJ databases">
        <title>Natronomonas sp. F16-60 a new haloarchaeon isolated from a solar saltern of Isla Cristina, Huelva, Spain.</title>
        <authorList>
            <person name="Duran-Viseras A."/>
            <person name="Sanchez-Porro C."/>
            <person name="Ventosa A."/>
        </authorList>
    </citation>
    <scope>NUCLEOTIDE SEQUENCE [LARGE SCALE GENOMIC DNA]</scope>
    <source>
        <strain evidence="13 14">F16-60</strain>
    </source>
</reference>
<dbReference type="PROSITE" id="PS50268">
    <property type="entry name" value="CADHERIN_2"/>
    <property type="match status" value="5"/>
</dbReference>
<feature type="compositionally biased region" description="Polar residues" evidence="9">
    <location>
        <begin position="1198"/>
        <end position="1211"/>
    </location>
</feature>
<keyword evidence="4" id="KW-0677">Repeat</keyword>
<dbReference type="GO" id="GO:0005911">
    <property type="term" value="C:cell-cell junction"/>
    <property type="evidence" value="ECO:0007669"/>
    <property type="project" value="TreeGrafter"/>
</dbReference>
<dbReference type="NCBIfam" id="TIGR04213">
    <property type="entry name" value="PGF_pre_PGF"/>
    <property type="match status" value="1"/>
</dbReference>
<comment type="caution">
    <text evidence="13">The sequence shown here is derived from an EMBL/GenBank/DDBJ whole genome shotgun (WGS) entry which is preliminary data.</text>
</comment>
<evidence type="ECO:0000313" key="13">
    <source>
        <dbReference type="EMBL" id="TSD13502.1"/>
    </source>
</evidence>
<dbReference type="Pfam" id="PF13205">
    <property type="entry name" value="Big_5"/>
    <property type="match status" value="2"/>
</dbReference>
<feature type="transmembrane region" description="Helical" evidence="10">
    <location>
        <begin position="1660"/>
        <end position="1678"/>
    </location>
</feature>
<evidence type="ECO:0000313" key="14">
    <source>
        <dbReference type="Proteomes" id="UP000319894"/>
    </source>
</evidence>
<feature type="non-terminal residue" evidence="13">
    <location>
        <position position="1"/>
    </location>
</feature>
<dbReference type="InterPro" id="IPR026453">
    <property type="entry name" value="PGF_pre_PGF"/>
</dbReference>
<proteinExistence type="predicted"/>
<dbReference type="CDD" id="cd00146">
    <property type="entry name" value="PKD"/>
    <property type="match status" value="1"/>
</dbReference>
<dbReference type="PANTHER" id="PTHR24025">
    <property type="entry name" value="DESMOGLEIN FAMILY MEMBER"/>
    <property type="match status" value="1"/>
</dbReference>
<dbReference type="InterPro" id="IPR032812">
    <property type="entry name" value="SbsA_Ig"/>
</dbReference>
<dbReference type="Gene3D" id="2.60.40.1220">
    <property type="match status" value="1"/>
</dbReference>
<dbReference type="GO" id="GO:0016020">
    <property type="term" value="C:membrane"/>
    <property type="evidence" value="ECO:0007669"/>
    <property type="project" value="UniProtKB-SubCell"/>
</dbReference>
<feature type="domain" description="Cadherin" evidence="12">
    <location>
        <begin position="970"/>
        <end position="1067"/>
    </location>
</feature>
<evidence type="ECO:0000256" key="1">
    <source>
        <dbReference type="ARBA" id="ARBA00004370"/>
    </source>
</evidence>
<dbReference type="PANTHER" id="PTHR24025:SF23">
    <property type="entry name" value="NEURAL-CADHERIN"/>
    <property type="match status" value="1"/>
</dbReference>
<keyword evidence="2 10" id="KW-0812">Transmembrane</keyword>
<feature type="compositionally biased region" description="Acidic residues" evidence="9">
    <location>
        <begin position="1337"/>
        <end position="1357"/>
    </location>
</feature>
<keyword evidence="8 10" id="KW-0472">Membrane</keyword>
<feature type="domain" description="Cadherin" evidence="12">
    <location>
        <begin position="64"/>
        <end position="148"/>
    </location>
</feature>
<dbReference type="SUPFAM" id="SSF49299">
    <property type="entry name" value="PKD domain"/>
    <property type="match status" value="1"/>
</dbReference>
<dbReference type="InParanoid" id="A0A554N7Y2"/>
<dbReference type="InterPro" id="IPR050971">
    <property type="entry name" value="Cadherin-domain_protein"/>
</dbReference>
<feature type="region of interest" description="Disordered" evidence="9">
    <location>
        <begin position="1267"/>
        <end position="1373"/>
    </location>
</feature>
<keyword evidence="14" id="KW-1185">Reference proteome</keyword>
<feature type="domain" description="Cadherin" evidence="12">
    <location>
        <begin position="766"/>
        <end position="854"/>
    </location>
</feature>
<dbReference type="Gene3D" id="2.60.40.10">
    <property type="entry name" value="Immunoglobulins"/>
    <property type="match status" value="2"/>
</dbReference>
<dbReference type="GO" id="GO:0005509">
    <property type="term" value="F:calcium ion binding"/>
    <property type="evidence" value="ECO:0007669"/>
    <property type="project" value="InterPro"/>
</dbReference>
<dbReference type="PROSITE" id="PS50093">
    <property type="entry name" value="PKD"/>
    <property type="match status" value="1"/>
</dbReference>
<evidence type="ECO:0000259" key="11">
    <source>
        <dbReference type="PROSITE" id="PS50093"/>
    </source>
</evidence>
<evidence type="ECO:0000256" key="10">
    <source>
        <dbReference type="SAM" id="Phobius"/>
    </source>
</evidence>
<feature type="region of interest" description="Disordered" evidence="9">
    <location>
        <begin position="488"/>
        <end position="517"/>
    </location>
</feature>
<feature type="compositionally biased region" description="Low complexity" evidence="9">
    <location>
        <begin position="1618"/>
        <end position="1638"/>
    </location>
</feature>
<feature type="region of interest" description="Disordered" evidence="9">
    <location>
        <begin position="1602"/>
        <end position="1659"/>
    </location>
</feature>
<dbReference type="InterPro" id="IPR002126">
    <property type="entry name" value="Cadherin-like_dom"/>
</dbReference>
<dbReference type="InterPro" id="IPR013783">
    <property type="entry name" value="Ig-like_fold"/>
</dbReference>
<dbReference type="Gene3D" id="2.60.40.60">
    <property type="entry name" value="Cadherins"/>
    <property type="match status" value="3"/>
</dbReference>
<dbReference type="InterPro" id="IPR035986">
    <property type="entry name" value="PKD_dom_sf"/>
</dbReference>
<feature type="compositionally biased region" description="Polar residues" evidence="9">
    <location>
        <begin position="1358"/>
        <end position="1371"/>
    </location>
</feature>
<dbReference type="Pfam" id="PF17963">
    <property type="entry name" value="Big_9"/>
    <property type="match status" value="1"/>
</dbReference>
<keyword evidence="3" id="KW-0732">Signal</keyword>
<dbReference type="InterPro" id="IPR022409">
    <property type="entry name" value="PKD/Chitinase_dom"/>
</dbReference>
<dbReference type="Proteomes" id="UP000319894">
    <property type="component" value="Unassembled WGS sequence"/>
</dbReference>
<feature type="compositionally biased region" description="Low complexity" evidence="9">
    <location>
        <begin position="842"/>
        <end position="858"/>
    </location>
</feature>
<evidence type="ECO:0000256" key="8">
    <source>
        <dbReference type="ARBA" id="ARBA00023136"/>
    </source>
</evidence>
<dbReference type="CDD" id="cd11304">
    <property type="entry name" value="Cadherin_repeat"/>
    <property type="match status" value="3"/>
</dbReference>
<feature type="domain" description="PKD" evidence="11">
    <location>
        <begin position="1186"/>
        <end position="1272"/>
    </location>
</feature>
<accession>A0A554N7Y2</accession>
<feature type="region of interest" description="Disordered" evidence="9">
    <location>
        <begin position="842"/>
        <end position="867"/>
    </location>
</feature>
<feature type="region of interest" description="Disordered" evidence="9">
    <location>
        <begin position="1182"/>
        <end position="1211"/>
    </location>
</feature>
<dbReference type="SMART" id="SM00112">
    <property type="entry name" value="CA"/>
    <property type="match status" value="4"/>
</dbReference>
<feature type="compositionally biased region" description="Low complexity" evidence="9">
    <location>
        <begin position="1278"/>
        <end position="1292"/>
    </location>
</feature>
<dbReference type="EMBL" id="QMDX01000007">
    <property type="protein sequence ID" value="TSD13502.1"/>
    <property type="molecule type" value="Genomic_DNA"/>
</dbReference>
<dbReference type="Pfam" id="PF18911">
    <property type="entry name" value="PKD_4"/>
    <property type="match status" value="1"/>
</dbReference>
<sequence>VTVNDASKIDYEQSTSRTVTVEASEGGQSDTQDITINVNDVDESPTFTSGTSPSIAEDDGDTTTVLDVDANVGGSADEGIDTYQFDSGNGDGAFAIDSSGLLTIADATQLDHEVSATRTVTVKASEGGQSSTQNIDIDITDVDETPSFASVGSQTVAESSSGSTNVVDIDANVNVNGNSPVDTGVSYALTAGNDDVSGGGGSAFAIDSSTGQITVNDVDDIDESQQASFTVTVEASEGSQSATQDVTINVNDDIVPSFQAGSSDPADDATDHIPSEDLALEFDESVTLGSGNIKIVDDDDGSSTQTLDVATDVTVSGSTVTVSPRSNLQADTNYHIEVDGTAIDDNYGNNYAGFSDRTTYNFKTADTDPSFTQGSSTDLTIDEDGSADLTSALGVRDTSSSDTLTWSVDSAPSNGALTGIDGETLDISGTASPHTLDTSPTYRPDADFNSMDSFDVTIADTLPGLSTDTITVDVTVKAVNDAPSFAASKSLPSIDEDPSNNGGSRIDSNELFSGEFSDPDGDSLAGIVATNDAATASEGTWQYSTDGGSTWYDVDDGSLSDSAGLLLSATTDLRFDPATDYNGNPGALTVYAVDDSGSTTFTSGATRRTYDTTSDDSTAVAATSSNTVSVTVDSVNDAPSITIGSDQTTNANTAEQTVIDFATGFDPGGGESQSISDFTVTNDDNTLFATQPDISNDGDLTYTPADGVEGTATVDVQVVDDGGTSNGGEDTSATETFDITIDTSAPTFSSGANPSVAEDKTSVIDVNADDGSGTDTGVTYSLVGGADQSAFSIDSNTGALSFSSAPDFENPTDADTSNDYVVDVQADDGVENTNTQTVTVDVTDVDEVPTAPDDSSQSTDEDSTVSVADVDSADLLELASDPDAGDTLSFDSIDGTSFSDGTPVTLGSGATVTVDSDGSWTYDPNGQYESFDSGDSTTDTFTYTVADSDDDTAQGTVTVSITGVNDAPTAISLTSTTVAQSGGTDAVIGSLSATDADDSSHTFSLVGGSGDGDNAEFNIDSGDLRADDASALAAGDYDVRLEADDGSGGTYQKAVTVSVTDDIAPTLTSSTPADDATDVTESTDITITFSEDIAFGSGSITLREDDGGFSDWEAFDVSSDTGSGDGTVSISGRTLTITPTSNFASDTEYAVRIDTGALTDTASSLNDFGGISDDTTLSFTTTDSTLPTASAGPDTTIDEGQSVSFDGTGSTDNVGIVSYDWDFDDDGTTATGQTTSHTFDSPGTYTVELTVTDAAGNTDTGTVEVTVESAGSDGGSSSGSSGSTDTAGDQSTANDSSVGTETVVSGTRSDDGSISFTIDGSDDDSPITLDLSATDADGTDDEDESGGNDDSEGEDENTVSVESLSITPTESGSREFDISVRVWDTNIDTSERATESDDTGTDTTDVSDPQGATDGDRASTDPRTFLIETGLSPLGYVEVTHTNPDSDIDSVTFRFRIRKDALNQSNVDPSGVALYRNGTDGWTRLPTDEIGENSTHYVFEGTSPGLSLFTIASAQPAFEVIRASSRSETLTTSEAVTVNATVRNLGGAAGTYTAELRANGTVVATSDVDLAPNSSRTVSLSFTPSDPGEYTLTVGTVSAGAVSVQSDETPAESTSADQTLTEPTPAEQETTQQTTVATDNSSQTASANGTRETTTDASGPGFGVLVLIGAFLIVIVFFRRRS</sequence>
<feature type="compositionally biased region" description="Polar residues" evidence="9">
    <location>
        <begin position="12"/>
        <end position="32"/>
    </location>
</feature>
<dbReference type="InterPro" id="IPR015919">
    <property type="entry name" value="Cadherin-like_sf"/>
</dbReference>
<name>A0A554N7Y2_9EURY</name>
<dbReference type="SMART" id="SM00089">
    <property type="entry name" value="PKD"/>
    <property type="match status" value="1"/>
</dbReference>
<dbReference type="GO" id="GO:0007156">
    <property type="term" value="P:homophilic cell adhesion via plasma membrane adhesion molecules"/>
    <property type="evidence" value="ECO:0007669"/>
    <property type="project" value="InterPro"/>
</dbReference>
<evidence type="ECO:0000259" key="12">
    <source>
        <dbReference type="PROSITE" id="PS50268"/>
    </source>
</evidence>
<feature type="region of interest" description="Disordered" evidence="9">
    <location>
        <begin position="1387"/>
        <end position="1422"/>
    </location>
</feature>
<evidence type="ECO:0000256" key="2">
    <source>
        <dbReference type="ARBA" id="ARBA00022692"/>
    </source>
</evidence>
<keyword evidence="7 10" id="KW-1133">Transmembrane helix</keyword>
<comment type="subcellular location">
    <subcellularLocation>
        <location evidence="1">Membrane</location>
    </subcellularLocation>
</comment>
<keyword evidence="6" id="KW-0130">Cell adhesion</keyword>
<evidence type="ECO:0008006" key="15">
    <source>
        <dbReference type="Google" id="ProtNLM"/>
    </source>
</evidence>
<gene>
    <name evidence="13" type="ORF">DP107_11795</name>
</gene>
<evidence type="ECO:0000256" key="4">
    <source>
        <dbReference type="ARBA" id="ARBA00022737"/>
    </source>
</evidence>
<feature type="region of interest" description="Disordered" evidence="9">
    <location>
        <begin position="1"/>
        <end position="32"/>
    </location>
</feature>
<keyword evidence="5" id="KW-0106">Calcium</keyword>
<evidence type="ECO:0000256" key="7">
    <source>
        <dbReference type="ARBA" id="ARBA00022989"/>
    </source>
</evidence>
<dbReference type="SUPFAM" id="SSF49313">
    <property type="entry name" value="Cadherin-like"/>
    <property type="match status" value="3"/>
</dbReference>
<evidence type="ECO:0000256" key="6">
    <source>
        <dbReference type="ARBA" id="ARBA00022889"/>
    </source>
</evidence>
<feature type="domain" description="Cadherin" evidence="12">
    <location>
        <begin position="143"/>
        <end position="258"/>
    </location>
</feature>
<feature type="domain" description="Cadherin" evidence="12">
    <location>
        <begin position="9"/>
        <end position="47"/>
    </location>
</feature>
<feature type="region of interest" description="Disordered" evidence="9">
    <location>
        <begin position="41"/>
        <end position="60"/>
    </location>
</feature>
<organism evidence="13 14">
    <name type="scientific">Haloglomus irregulare</name>
    <dbReference type="NCBI Taxonomy" id="2234134"/>
    <lineage>
        <taxon>Archaea</taxon>
        <taxon>Methanobacteriati</taxon>
        <taxon>Methanobacteriota</taxon>
        <taxon>Stenosarchaea group</taxon>
        <taxon>Halobacteria</taxon>
        <taxon>Halobacteriales</taxon>
        <taxon>Natronomonadaceae</taxon>
        <taxon>Haloglomus</taxon>
    </lineage>
</organism>